<sequence>MKTVLSLTLCAASIVLASGCASIVSGNSYPLAIESHPSQAQFVITNKNGDAIHSGVTPETVTLQSGSGYFSSEKYKVRFSKTGFHEKEVEVNTTLDGWYFGNILLGGLIGLLVVDPVTGAMWKLPEKTEVTLDEVVANGSQTHIKIVTIDDVPMADRNRLIPLR</sequence>
<evidence type="ECO:0000313" key="2">
    <source>
        <dbReference type="EMBL" id="ABC30245.1"/>
    </source>
</evidence>
<keyword evidence="3" id="KW-1185">Reference proteome</keyword>
<gene>
    <name evidence="2" type="ordered locus">HCH_03499</name>
</gene>
<dbReference type="EMBL" id="CP000155">
    <property type="protein sequence ID" value="ABC30245.1"/>
    <property type="molecule type" value="Genomic_DNA"/>
</dbReference>
<dbReference type="PROSITE" id="PS51257">
    <property type="entry name" value="PROKAR_LIPOPROTEIN"/>
    <property type="match status" value="1"/>
</dbReference>
<proteinExistence type="predicted"/>
<accession>Q2SGH9</accession>
<dbReference type="AlphaFoldDB" id="Q2SGH9"/>
<evidence type="ECO:0000256" key="1">
    <source>
        <dbReference type="SAM" id="SignalP"/>
    </source>
</evidence>
<dbReference type="eggNOG" id="ENOG5032U4H">
    <property type="taxonomic scope" value="Bacteria"/>
</dbReference>
<dbReference type="RefSeq" id="WP_011397313.1">
    <property type="nucleotide sequence ID" value="NC_007645.1"/>
</dbReference>
<keyword evidence="1" id="KW-0732">Signal</keyword>
<dbReference type="OrthoDB" id="194242at2"/>
<evidence type="ECO:0008006" key="4">
    <source>
        <dbReference type="Google" id="ProtNLM"/>
    </source>
</evidence>
<dbReference type="Proteomes" id="UP000000238">
    <property type="component" value="Chromosome"/>
</dbReference>
<dbReference type="STRING" id="349521.HCH_03499"/>
<dbReference type="HOGENOM" id="CLU_124448_0_0_6"/>
<feature type="signal peptide" evidence="1">
    <location>
        <begin position="1"/>
        <end position="17"/>
    </location>
</feature>
<feature type="chain" id="PRO_5004215706" description="PEGA domain-containing protein" evidence="1">
    <location>
        <begin position="18"/>
        <end position="164"/>
    </location>
</feature>
<name>Q2SGH9_HAHCH</name>
<evidence type="ECO:0000313" key="3">
    <source>
        <dbReference type="Proteomes" id="UP000000238"/>
    </source>
</evidence>
<reference evidence="2 3" key="1">
    <citation type="journal article" date="2005" name="Nucleic Acids Res.">
        <title>Genomic blueprint of Hahella chejuensis, a marine microbe producing an algicidal agent.</title>
        <authorList>
            <person name="Jeong H."/>
            <person name="Yim J.H."/>
            <person name="Lee C."/>
            <person name="Choi S.-H."/>
            <person name="Park Y.K."/>
            <person name="Yoon S.H."/>
            <person name="Hur C.-G."/>
            <person name="Kang H.-Y."/>
            <person name="Kim D."/>
            <person name="Lee H.H."/>
            <person name="Park K.H."/>
            <person name="Park S.-H."/>
            <person name="Park H.-S."/>
            <person name="Lee H.K."/>
            <person name="Oh T.K."/>
            <person name="Kim J.F."/>
        </authorList>
    </citation>
    <scope>NUCLEOTIDE SEQUENCE [LARGE SCALE GENOMIC DNA]</scope>
    <source>
        <strain evidence="2 3">KCTC 2396</strain>
    </source>
</reference>
<protein>
    <recommendedName>
        <fullName evidence="4">PEGA domain-containing protein</fullName>
    </recommendedName>
</protein>
<organism evidence="2 3">
    <name type="scientific">Hahella chejuensis (strain KCTC 2396)</name>
    <dbReference type="NCBI Taxonomy" id="349521"/>
    <lineage>
        <taxon>Bacteria</taxon>
        <taxon>Pseudomonadati</taxon>
        <taxon>Pseudomonadota</taxon>
        <taxon>Gammaproteobacteria</taxon>
        <taxon>Oceanospirillales</taxon>
        <taxon>Hahellaceae</taxon>
        <taxon>Hahella</taxon>
    </lineage>
</organism>
<dbReference type="KEGG" id="hch:HCH_03499"/>